<dbReference type="AlphaFoldDB" id="A0A150HKI5"/>
<dbReference type="EMBL" id="JRHX01000028">
    <property type="protein sequence ID" value="KXZ72307.1"/>
    <property type="molecule type" value="Genomic_DNA"/>
</dbReference>
<sequence length="61" mass="6958">MEMQELQALLSGQVQPEHICIKQLVALAHQHTLTTTTEYKLLENAVNVVLIHYLKQAQAYL</sequence>
<dbReference type="RefSeq" id="WP_004876437.1">
    <property type="nucleotide sequence ID" value="NZ_BCLZ01000034.1"/>
</dbReference>
<evidence type="ECO:0000313" key="3">
    <source>
        <dbReference type="Proteomes" id="UP000075544"/>
    </source>
</evidence>
<evidence type="ECO:0000313" key="1">
    <source>
        <dbReference type="EMBL" id="KXZ64293.1"/>
    </source>
</evidence>
<name>A0A150HKI5_9GAMM</name>
<dbReference type="EMBL" id="JRUE01000233">
    <property type="protein sequence ID" value="KXZ64293.1"/>
    <property type="molecule type" value="Genomic_DNA"/>
</dbReference>
<evidence type="ECO:0000313" key="4">
    <source>
        <dbReference type="Proteomes" id="UP000075680"/>
    </source>
</evidence>
<evidence type="ECO:0000313" key="2">
    <source>
        <dbReference type="EMBL" id="KXZ72307.1"/>
    </source>
</evidence>
<proteinExistence type="predicted"/>
<comment type="caution">
    <text evidence="1">The sequence shown here is derived from an EMBL/GenBank/DDBJ whole genome shotgun (WGS) entry which is preliminary data.</text>
</comment>
<accession>A0A137XNW4</accession>
<accession>A0A150HKI5</accession>
<dbReference type="Proteomes" id="UP000075544">
    <property type="component" value="Unassembled WGS sequence"/>
</dbReference>
<protein>
    <submittedName>
        <fullName evidence="1">Uncharacterized protein</fullName>
    </submittedName>
</protein>
<organism evidence="1 4">
    <name type="scientific">Acinetobacter venetianus</name>
    <dbReference type="NCBI Taxonomy" id="52133"/>
    <lineage>
        <taxon>Bacteria</taxon>
        <taxon>Pseudomonadati</taxon>
        <taxon>Pseudomonadota</taxon>
        <taxon>Gammaproteobacteria</taxon>
        <taxon>Moraxellales</taxon>
        <taxon>Moraxellaceae</taxon>
        <taxon>Acinetobacter</taxon>
    </lineage>
</organism>
<reference evidence="3 4" key="1">
    <citation type="journal article" date="2016" name="Sci. Rep.">
        <title>Genomic and phenotypic characterization of the species Acinetobacter venetianus.</title>
        <authorList>
            <person name="Fondi M."/>
            <person name="Maida I."/>
            <person name="Perrin E."/>
            <person name="Orlandini V."/>
            <person name="La Torre L."/>
            <person name="Bosi E."/>
            <person name="Negroni A."/>
            <person name="Zanaroli G."/>
            <person name="Fava F."/>
            <person name="Decorosi F."/>
            <person name="Giovannetti L."/>
            <person name="Viti C."/>
            <person name="Vaneechoutte M."/>
            <person name="Dijkshoorn L."/>
            <person name="Fani R."/>
        </authorList>
    </citation>
    <scope>NUCLEOTIDE SEQUENCE [LARGE SCALE GENOMIC DNA]</scope>
    <source>
        <strain evidence="2 3">LUH13518</strain>
        <strain evidence="1 4">LUH5627</strain>
    </source>
</reference>
<dbReference type="GeneID" id="58193036"/>
<gene>
    <name evidence="2" type="ORF">AVENLUH13518_00564</name>
    <name evidence="1" type="ORF">AVENLUH5627_03117</name>
</gene>
<dbReference type="PATRIC" id="fig|52133.18.peg.3197"/>
<dbReference type="Proteomes" id="UP000075680">
    <property type="component" value="Unassembled WGS sequence"/>
</dbReference>